<dbReference type="InterPro" id="IPR033985">
    <property type="entry name" value="SusD-like_N"/>
</dbReference>
<evidence type="ECO:0000256" key="1">
    <source>
        <dbReference type="ARBA" id="ARBA00004442"/>
    </source>
</evidence>
<comment type="caution">
    <text evidence="8">The sequence shown here is derived from an EMBL/GenBank/DDBJ whole genome shotgun (WGS) entry which is preliminary data.</text>
</comment>
<evidence type="ECO:0000256" key="2">
    <source>
        <dbReference type="ARBA" id="ARBA00006275"/>
    </source>
</evidence>
<dbReference type="RefSeq" id="WP_282335579.1">
    <property type="nucleotide sequence ID" value="NZ_JASBRG010000007.1"/>
</dbReference>
<feature type="domain" description="RagB/SusD" evidence="6">
    <location>
        <begin position="390"/>
        <end position="540"/>
    </location>
</feature>
<name>A0ABT6RFX9_9BACT</name>
<dbReference type="Pfam" id="PF07980">
    <property type="entry name" value="SusD_RagB"/>
    <property type="match status" value="1"/>
</dbReference>
<reference evidence="8 9" key="1">
    <citation type="submission" date="2023-05" db="EMBL/GenBank/DDBJ databases">
        <title>Genome sequence of Pinibacter sp. MAH-24.</title>
        <authorList>
            <person name="Huq M.A."/>
        </authorList>
    </citation>
    <scope>NUCLEOTIDE SEQUENCE [LARGE SCALE GENOMIC DNA]</scope>
    <source>
        <strain evidence="8 9">MAH-24</strain>
    </source>
</reference>
<keyword evidence="4" id="KW-0472">Membrane</keyword>
<evidence type="ECO:0000259" key="6">
    <source>
        <dbReference type="Pfam" id="PF07980"/>
    </source>
</evidence>
<keyword evidence="5" id="KW-0998">Cell outer membrane</keyword>
<organism evidence="8 9">
    <name type="scientific">Pinibacter soli</name>
    <dbReference type="NCBI Taxonomy" id="3044211"/>
    <lineage>
        <taxon>Bacteria</taxon>
        <taxon>Pseudomonadati</taxon>
        <taxon>Bacteroidota</taxon>
        <taxon>Chitinophagia</taxon>
        <taxon>Chitinophagales</taxon>
        <taxon>Chitinophagaceae</taxon>
        <taxon>Pinibacter</taxon>
    </lineage>
</organism>
<dbReference type="EMBL" id="JASBRG010000007">
    <property type="protein sequence ID" value="MDI3321469.1"/>
    <property type="molecule type" value="Genomic_DNA"/>
</dbReference>
<evidence type="ECO:0000313" key="9">
    <source>
        <dbReference type="Proteomes" id="UP001226434"/>
    </source>
</evidence>
<comment type="subcellular location">
    <subcellularLocation>
        <location evidence="1">Cell outer membrane</location>
    </subcellularLocation>
</comment>
<evidence type="ECO:0000256" key="5">
    <source>
        <dbReference type="ARBA" id="ARBA00023237"/>
    </source>
</evidence>
<gene>
    <name evidence="8" type="ORF">QJ048_16865</name>
</gene>
<keyword evidence="9" id="KW-1185">Reference proteome</keyword>
<sequence length="541" mass="60397">MKKIIVILSIAFAGLLTFSSCSKSWLDEKPLSAYSPTTLNDSLGFEASVVGLYNNLAAYLCYSGNQGWLCVWQIGTDIAYSGQPEGIETPYYNYTLLNSTDGASNRVWTWCYQTINNCNVIIQNVEDPSLKGMTDANKKAIDGEARFFRAYCYNQLVQCFGKVPLVTKPITSPKTDFTRASVDSINALLVEDLTFGAANLPDIEAVKVSSGKKLYGRANKYQAMQLLAETYLRMGKNDLAEQQAQAIINSGQFSLTKQRYGIKSTQAGDYYSDMFLYGNERRVQGNKEALWVLEQENPSSVAGGNVDNAQHRRVWVAAYYAISGMKICDSLGGRGLARLRLNNWVLYGLYPQGDMRNSQFNIHRQLIYNDPAFPTTYGKPVPLNNADTIFRTCPYSTKWGFYDPKDDFGYATLKDFILMRLGETYLLLAEAQIKQGKTTEAANSINALRTRAQAPLVTAANMTMDFLLDERARELVGEENRRLTLTRTGTLVDRALKYNAVANPTTYSIKGLTSTNLLMPIPQSQIDLNKDAKLEQNTGYN</sequence>
<evidence type="ECO:0000256" key="3">
    <source>
        <dbReference type="ARBA" id="ARBA00022729"/>
    </source>
</evidence>
<accession>A0ABT6RFX9</accession>
<dbReference type="Pfam" id="PF14322">
    <property type="entry name" value="SusD-like_3"/>
    <property type="match status" value="1"/>
</dbReference>
<proteinExistence type="inferred from homology"/>
<dbReference type="PROSITE" id="PS51257">
    <property type="entry name" value="PROKAR_LIPOPROTEIN"/>
    <property type="match status" value="1"/>
</dbReference>
<keyword evidence="3" id="KW-0732">Signal</keyword>
<evidence type="ECO:0000313" key="8">
    <source>
        <dbReference type="EMBL" id="MDI3321469.1"/>
    </source>
</evidence>
<dbReference type="SUPFAM" id="SSF48452">
    <property type="entry name" value="TPR-like"/>
    <property type="match status" value="1"/>
</dbReference>
<dbReference type="Gene3D" id="1.25.40.390">
    <property type="match status" value="1"/>
</dbReference>
<dbReference type="InterPro" id="IPR011990">
    <property type="entry name" value="TPR-like_helical_dom_sf"/>
</dbReference>
<evidence type="ECO:0000256" key="4">
    <source>
        <dbReference type="ARBA" id="ARBA00023136"/>
    </source>
</evidence>
<evidence type="ECO:0000259" key="7">
    <source>
        <dbReference type="Pfam" id="PF14322"/>
    </source>
</evidence>
<dbReference type="InterPro" id="IPR012944">
    <property type="entry name" value="SusD_RagB_dom"/>
</dbReference>
<protein>
    <submittedName>
        <fullName evidence="8">RagB/SusD family nutrient uptake outer membrane protein</fullName>
    </submittedName>
</protein>
<comment type="similarity">
    <text evidence="2">Belongs to the SusD family.</text>
</comment>
<dbReference type="Proteomes" id="UP001226434">
    <property type="component" value="Unassembled WGS sequence"/>
</dbReference>
<feature type="domain" description="SusD-like N-terminal" evidence="7">
    <location>
        <begin position="95"/>
        <end position="232"/>
    </location>
</feature>